<feature type="region of interest" description="Disordered" evidence="1">
    <location>
        <begin position="1"/>
        <end position="24"/>
    </location>
</feature>
<evidence type="ECO:0000313" key="3">
    <source>
        <dbReference type="EMBL" id="MBO1325137.1"/>
    </source>
</evidence>
<keyword evidence="4" id="KW-1185">Reference proteome</keyword>
<comment type="caution">
    <text evidence="3">The sequence shown here is derived from an EMBL/GenBank/DDBJ whole genome shotgun (WGS) entry which is preliminary data.</text>
</comment>
<dbReference type="RefSeq" id="WP_207845803.1">
    <property type="nucleotide sequence ID" value="NZ_JAFVMH010000003.1"/>
</dbReference>
<evidence type="ECO:0000256" key="1">
    <source>
        <dbReference type="SAM" id="MobiDB-lite"/>
    </source>
</evidence>
<name>A0A939KQC0_9PROT</name>
<dbReference type="Proteomes" id="UP000664073">
    <property type="component" value="Unassembled WGS sequence"/>
</dbReference>
<gene>
    <name evidence="3" type="ORF">J2D77_08240</name>
</gene>
<dbReference type="AlphaFoldDB" id="A0A939KQC0"/>
<organism evidence="3 4">
    <name type="scientific">Acetobacter garciniae</name>
    <dbReference type="NCBI Taxonomy" id="2817435"/>
    <lineage>
        <taxon>Bacteria</taxon>
        <taxon>Pseudomonadati</taxon>
        <taxon>Pseudomonadota</taxon>
        <taxon>Alphaproteobacteria</taxon>
        <taxon>Acetobacterales</taxon>
        <taxon>Acetobacteraceae</taxon>
        <taxon>Acetobacter</taxon>
    </lineage>
</organism>
<proteinExistence type="predicted"/>
<dbReference type="EMBL" id="JAFVMH010000003">
    <property type="protein sequence ID" value="MBO1325137.1"/>
    <property type="molecule type" value="Genomic_DNA"/>
</dbReference>
<keyword evidence="2" id="KW-1133">Transmembrane helix</keyword>
<reference evidence="3" key="1">
    <citation type="submission" date="2021-03" db="EMBL/GenBank/DDBJ databases">
        <title>The complete genome sequence of Acetobacter sp. TBRC 12339.</title>
        <authorList>
            <person name="Charoenyingcharoen P."/>
            <person name="Yukphan P."/>
        </authorList>
    </citation>
    <scope>NUCLEOTIDE SEQUENCE</scope>
    <source>
        <strain evidence="3">TBRC 12339</strain>
    </source>
</reference>
<keyword evidence="2" id="KW-0472">Membrane</keyword>
<feature type="transmembrane region" description="Helical" evidence="2">
    <location>
        <begin position="32"/>
        <end position="53"/>
    </location>
</feature>
<protein>
    <submittedName>
        <fullName evidence="3">Uncharacterized protein</fullName>
    </submittedName>
</protein>
<evidence type="ECO:0000256" key="2">
    <source>
        <dbReference type="SAM" id="Phobius"/>
    </source>
</evidence>
<evidence type="ECO:0000313" key="4">
    <source>
        <dbReference type="Proteomes" id="UP000664073"/>
    </source>
</evidence>
<sequence length="54" mass="5951">MALKTQQDTSTDTPTPRTRPTPPDRLKSARGIVIGLFLGLVLWGLLIAGFLLFR</sequence>
<accession>A0A939KQC0</accession>
<keyword evidence="2" id="KW-0812">Transmembrane</keyword>